<feature type="compositionally biased region" description="Polar residues" evidence="1">
    <location>
        <begin position="41"/>
        <end position="54"/>
    </location>
</feature>
<feature type="domain" description="Centromere/kinetochore protein zw10 middle" evidence="2">
    <location>
        <begin position="274"/>
        <end position="469"/>
    </location>
</feature>
<feature type="domain" description="Centromere/kinetochore protein zw10 C-terminal" evidence="3">
    <location>
        <begin position="510"/>
        <end position="631"/>
    </location>
</feature>
<sequence>MTTTYSDMAPTTVSPHSFTRSVLAHLSSDTSQLPYSPPHPSQTTTAASLDSSPNDGPPATSDDLAQTVAALDTEVQAIKAQVYKKLLANYGAFSESFEYTLELKDKIDGLLEQADNMASRTTDPENGLRQTVMTALVEHHEISHRVQENNSIMEGLEHFSRVGDILSQYEAFMDAGKILEAGHCIQQAAKTLAHPPNAGVASSHITRSLTDQCARMTEAIDQMLDDLIANAIHYQHPTDDINTQFKLTISYDIKVPTLALPRSNTDSAPGSIRWHALIRALTLLDVAQEKLRPLQKYLIRQVLQPLIEHHNDAVILIDNSTSYASATGTSLSLELNPGHGSGDLFRDVMSVFEFIHRNIFLSDYSSPEFNAKEFSSDTEILTYFLGHNIAKEACAMISKSYLSQAVPSNINGLRDFASIASAATRLENELIALGFLTEADRELREFVENIDVHYTNNKRDTLLKQGRAVIMSEDFKTIQVKDLDKDDDLEKEDDGWSRMADIDTDVKESCISLKAKQLVDMILSTLHEAGSLSENASPHLYKATRSLIDLYRALMPVHHARTLTNVPALAILFYNDCMYIARELEKVPARLEDGIPGMDEVQYDDSIPALKALARKWLDIQVQKQREELMESIDSAGGFRDSSVDIKFDACERSMKQVVLVFKHLGKAWKSTLSPLTFYKLLGQLLDEVSKRVIKELEKLNDISEKESHKLATLCGLLFECEDQFDSAGPLVEAAKGDAYDDEDPIHFFVPSWQKFQLLADILELSFAEIMTRFRAGQLHMFEEGELSDLICAIFADTPLRKHNLEEIGQGHPVALSHHAH</sequence>
<dbReference type="GO" id="GO:1990423">
    <property type="term" value="C:RZZ complex"/>
    <property type="evidence" value="ECO:0007669"/>
    <property type="project" value="TreeGrafter"/>
</dbReference>
<gene>
    <name evidence="5" type="primary">ZW10</name>
    <name evidence="5" type="ORF">EC957_005769</name>
</gene>
<dbReference type="Gene3D" id="1.10.357.150">
    <property type="match status" value="1"/>
</dbReference>
<dbReference type="InterPro" id="IPR046362">
    <property type="entry name" value="Zw10/DSL1_C_sf"/>
</dbReference>
<comment type="caution">
    <text evidence="5">The sequence shown here is derived from an EMBL/GenBank/DDBJ whole genome shotgun (WGS) entry which is preliminary data.</text>
</comment>
<dbReference type="PANTHER" id="PTHR12205:SF0">
    <property type="entry name" value="CENTROMERE_KINETOCHORE PROTEIN ZW10 HOMOLOG"/>
    <property type="match status" value="1"/>
</dbReference>
<evidence type="ECO:0000313" key="5">
    <source>
        <dbReference type="EMBL" id="KAF9539128.1"/>
    </source>
</evidence>
<organism evidence="5 6">
    <name type="scientific">Mortierella hygrophila</name>
    <dbReference type="NCBI Taxonomy" id="979708"/>
    <lineage>
        <taxon>Eukaryota</taxon>
        <taxon>Fungi</taxon>
        <taxon>Fungi incertae sedis</taxon>
        <taxon>Mucoromycota</taxon>
        <taxon>Mortierellomycotina</taxon>
        <taxon>Mortierellomycetes</taxon>
        <taxon>Mortierellales</taxon>
        <taxon>Mortierellaceae</taxon>
        <taxon>Mortierella</taxon>
    </lineage>
</organism>
<evidence type="ECO:0000259" key="2">
    <source>
        <dbReference type="Pfam" id="PF20665"/>
    </source>
</evidence>
<dbReference type="AlphaFoldDB" id="A0A9P6JZH8"/>
<dbReference type="GO" id="GO:0007094">
    <property type="term" value="P:mitotic spindle assembly checkpoint signaling"/>
    <property type="evidence" value="ECO:0007669"/>
    <property type="project" value="TreeGrafter"/>
</dbReference>
<evidence type="ECO:0000259" key="4">
    <source>
        <dbReference type="Pfam" id="PF22766"/>
    </source>
</evidence>
<dbReference type="Pfam" id="PF22766">
    <property type="entry name" value="ZW10_C2"/>
    <property type="match status" value="1"/>
</dbReference>
<dbReference type="GO" id="GO:0006888">
    <property type="term" value="P:endoplasmic reticulum to Golgi vesicle-mediated transport"/>
    <property type="evidence" value="ECO:0007669"/>
    <property type="project" value="TreeGrafter"/>
</dbReference>
<feature type="domain" description="ZW10 C-terminal helical" evidence="4">
    <location>
        <begin position="654"/>
        <end position="807"/>
    </location>
</feature>
<evidence type="ECO:0000313" key="6">
    <source>
        <dbReference type="Proteomes" id="UP000723463"/>
    </source>
</evidence>
<dbReference type="InterPro" id="IPR055148">
    <property type="entry name" value="ZW10_C_2"/>
</dbReference>
<evidence type="ECO:0000256" key="1">
    <source>
        <dbReference type="SAM" id="MobiDB-lite"/>
    </source>
</evidence>
<dbReference type="Pfam" id="PF20666">
    <property type="entry name" value="ZW10_C"/>
    <property type="match status" value="1"/>
</dbReference>
<dbReference type="GO" id="GO:0005737">
    <property type="term" value="C:cytoplasm"/>
    <property type="evidence" value="ECO:0007669"/>
    <property type="project" value="GOC"/>
</dbReference>
<proteinExistence type="predicted"/>
<dbReference type="PANTHER" id="PTHR12205">
    <property type="entry name" value="CENTROMERE/KINETOCHORE PROTEIN ZW10"/>
    <property type="match status" value="1"/>
</dbReference>
<protein>
    <submittedName>
        <fullName evidence="5">Centromere/kinetochore protein zw10</fullName>
    </submittedName>
</protein>
<accession>A0A9P6JZH8</accession>
<dbReference type="Proteomes" id="UP000723463">
    <property type="component" value="Unassembled WGS sequence"/>
</dbReference>
<dbReference type="InterPro" id="IPR048343">
    <property type="entry name" value="ZW10_C"/>
</dbReference>
<dbReference type="Pfam" id="PF20665">
    <property type="entry name" value="Zw10_middle"/>
    <property type="match status" value="1"/>
</dbReference>
<dbReference type="EMBL" id="JAAAXW010000263">
    <property type="protein sequence ID" value="KAF9539128.1"/>
    <property type="molecule type" value="Genomic_DNA"/>
</dbReference>
<evidence type="ECO:0000259" key="3">
    <source>
        <dbReference type="Pfam" id="PF20666"/>
    </source>
</evidence>
<dbReference type="InterPro" id="IPR048344">
    <property type="entry name" value="Zw10_middle"/>
</dbReference>
<feature type="region of interest" description="Disordered" evidence="1">
    <location>
        <begin position="29"/>
        <end position="62"/>
    </location>
</feature>
<keyword evidence="6" id="KW-1185">Reference proteome</keyword>
<name>A0A9P6JZH8_9FUNG</name>
<reference evidence="5" key="1">
    <citation type="journal article" date="2020" name="Fungal Divers.">
        <title>Resolving the Mortierellaceae phylogeny through synthesis of multi-gene phylogenetics and phylogenomics.</title>
        <authorList>
            <person name="Vandepol N."/>
            <person name="Liber J."/>
            <person name="Desiro A."/>
            <person name="Na H."/>
            <person name="Kennedy M."/>
            <person name="Barry K."/>
            <person name="Grigoriev I.V."/>
            <person name="Miller A.N."/>
            <person name="O'Donnell K."/>
            <person name="Stajich J.E."/>
            <person name="Bonito G."/>
        </authorList>
    </citation>
    <scope>NUCLEOTIDE SEQUENCE</scope>
    <source>
        <strain evidence="5">NRRL 2591</strain>
    </source>
</reference>